<dbReference type="EMBL" id="JAYWIO010000004">
    <property type="protein sequence ID" value="KAK7268745.1"/>
    <property type="molecule type" value="Genomic_DNA"/>
</dbReference>
<organism evidence="1 2">
    <name type="scientific">Crotalaria pallida</name>
    <name type="common">Smooth rattlebox</name>
    <name type="synonym">Crotalaria striata</name>
    <dbReference type="NCBI Taxonomy" id="3830"/>
    <lineage>
        <taxon>Eukaryota</taxon>
        <taxon>Viridiplantae</taxon>
        <taxon>Streptophyta</taxon>
        <taxon>Embryophyta</taxon>
        <taxon>Tracheophyta</taxon>
        <taxon>Spermatophyta</taxon>
        <taxon>Magnoliopsida</taxon>
        <taxon>eudicotyledons</taxon>
        <taxon>Gunneridae</taxon>
        <taxon>Pentapetalae</taxon>
        <taxon>rosids</taxon>
        <taxon>fabids</taxon>
        <taxon>Fabales</taxon>
        <taxon>Fabaceae</taxon>
        <taxon>Papilionoideae</taxon>
        <taxon>50 kb inversion clade</taxon>
        <taxon>genistoids sensu lato</taxon>
        <taxon>core genistoids</taxon>
        <taxon>Crotalarieae</taxon>
        <taxon>Crotalaria</taxon>
    </lineage>
</organism>
<gene>
    <name evidence="1" type="ORF">RIF29_21453</name>
</gene>
<name>A0AAN9F5C0_CROPI</name>
<accession>A0AAN9F5C0</accession>
<reference evidence="1 2" key="1">
    <citation type="submission" date="2024-01" db="EMBL/GenBank/DDBJ databases">
        <title>The genomes of 5 underutilized Papilionoideae crops provide insights into root nodulation and disease resistanc.</title>
        <authorList>
            <person name="Yuan L."/>
        </authorList>
    </citation>
    <scope>NUCLEOTIDE SEQUENCE [LARGE SCALE GENOMIC DNA]</scope>
    <source>
        <strain evidence="1">ZHUSHIDOU_FW_LH</strain>
        <tissue evidence="1">Leaf</tissue>
    </source>
</reference>
<proteinExistence type="predicted"/>
<dbReference type="Proteomes" id="UP001372338">
    <property type="component" value="Unassembled WGS sequence"/>
</dbReference>
<dbReference type="AlphaFoldDB" id="A0AAN9F5C0"/>
<keyword evidence="2" id="KW-1185">Reference proteome</keyword>
<comment type="caution">
    <text evidence="1">The sequence shown here is derived from an EMBL/GenBank/DDBJ whole genome shotgun (WGS) entry which is preliminary data.</text>
</comment>
<evidence type="ECO:0000313" key="1">
    <source>
        <dbReference type="EMBL" id="KAK7268745.1"/>
    </source>
</evidence>
<evidence type="ECO:0000313" key="2">
    <source>
        <dbReference type="Proteomes" id="UP001372338"/>
    </source>
</evidence>
<sequence>MLLFVSEVELADSTRLMEQQEWDKRFSKSIEVFSHICRSLQMYSVSTSSKVCVPVLTITLLFFHLFLEI</sequence>
<protein>
    <submittedName>
        <fullName evidence="1">Uncharacterized protein</fullName>
    </submittedName>
</protein>